<feature type="region of interest" description="Disordered" evidence="1">
    <location>
        <begin position="1"/>
        <end position="24"/>
    </location>
</feature>
<evidence type="ECO:0000313" key="2">
    <source>
        <dbReference type="EMBL" id="GFR21045.1"/>
    </source>
</evidence>
<dbReference type="OrthoDB" id="10678380at2759"/>
<organism evidence="2 3">
    <name type="scientific">Trichonephila clavata</name>
    <name type="common">Joro spider</name>
    <name type="synonym">Nephila clavata</name>
    <dbReference type="NCBI Taxonomy" id="2740835"/>
    <lineage>
        <taxon>Eukaryota</taxon>
        <taxon>Metazoa</taxon>
        <taxon>Ecdysozoa</taxon>
        <taxon>Arthropoda</taxon>
        <taxon>Chelicerata</taxon>
        <taxon>Arachnida</taxon>
        <taxon>Araneae</taxon>
        <taxon>Araneomorphae</taxon>
        <taxon>Entelegynae</taxon>
        <taxon>Araneoidea</taxon>
        <taxon>Nephilidae</taxon>
        <taxon>Trichonephila</taxon>
    </lineage>
</organism>
<dbReference type="Proteomes" id="UP000887116">
    <property type="component" value="Unassembled WGS sequence"/>
</dbReference>
<feature type="compositionally biased region" description="Basic and acidic residues" evidence="1">
    <location>
        <begin position="240"/>
        <end position="270"/>
    </location>
</feature>
<gene>
    <name evidence="2" type="ORF">TNCT_208441</name>
</gene>
<evidence type="ECO:0000256" key="1">
    <source>
        <dbReference type="SAM" id="MobiDB-lite"/>
    </source>
</evidence>
<feature type="region of interest" description="Disordered" evidence="1">
    <location>
        <begin position="113"/>
        <end position="175"/>
    </location>
</feature>
<name>A0A8X6J5I3_TRICU</name>
<feature type="region of interest" description="Disordered" evidence="1">
    <location>
        <begin position="193"/>
        <end position="361"/>
    </location>
</feature>
<sequence length="361" mass="40391">MSVNPSTSNTTTNLCTPQSKLGRKTPTVSKINMQSNSYIKVCNQIVALTGDENSKNVLKKEGNEAEEIEIIEGKKEIKKEEGEEGEVKEIKKEDDKVEEIKKEEFELEGKIKDEKSAYDYEQEEFEEEGEYEYEEGELDEETDIEETEKEEGKVDEIKKGEGAEAKLPDDDNKFITSHDLGKAIAIALRKIRNTCESNRNPEGKEHREVDKEISPSKSETVIDKQAVDPEILQLPSDDTSDIKESSNKETLKESDLADSDKKESESHTEPKSSNATGISDDTQGLIACEEDTSDSTDTTDYNDWYLYSNNMNEPADESSESSAESRPASRSSDRKRRHSSGSEDESKGGPSEKVPRNSSTN</sequence>
<feature type="compositionally biased region" description="Low complexity" evidence="1">
    <location>
        <begin position="1"/>
        <end position="13"/>
    </location>
</feature>
<feature type="compositionally biased region" description="Low complexity" evidence="1">
    <location>
        <begin position="320"/>
        <end position="330"/>
    </location>
</feature>
<evidence type="ECO:0000313" key="3">
    <source>
        <dbReference type="Proteomes" id="UP000887116"/>
    </source>
</evidence>
<dbReference type="AlphaFoldDB" id="A0A8X6J5I3"/>
<accession>A0A8X6J5I3</accession>
<dbReference type="EMBL" id="BMAO01008126">
    <property type="protein sequence ID" value="GFR21045.1"/>
    <property type="molecule type" value="Genomic_DNA"/>
</dbReference>
<feature type="compositionally biased region" description="Acidic residues" evidence="1">
    <location>
        <begin position="120"/>
        <end position="149"/>
    </location>
</feature>
<feature type="compositionally biased region" description="Basic and acidic residues" evidence="1">
    <location>
        <begin position="199"/>
        <end position="227"/>
    </location>
</feature>
<protein>
    <submittedName>
        <fullName evidence="2">Uncharacterized protein</fullName>
    </submittedName>
</protein>
<proteinExistence type="predicted"/>
<keyword evidence="3" id="KW-1185">Reference proteome</keyword>
<reference evidence="2" key="1">
    <citation type="submission" date="2020-07" db="EMBL/GenBank/DDBJ databases">
        <title>Multicomponent nature underlies the extraordinary mechanical properties of spider dragline silk.</title>
        <authorList>
            <person name="Kono N."/>
            <person name="Nakamura H."/>
            <person name="Mori M."/>
            <person name="Yoshida Y."/>
            <person name="Ohtoshi R."/>
            <person name="Malay A.D."/>
            <person name="Moran D.A.P."/>
            <person name="Tomita M."/>
            <person name="Numata K."/>
            <person name="Arakawa K."/>
        </authorList>
    </citation>
    <scope>NUCLEOTIDE SEQUENCE</scope>
</reference>
<comment type="caution">
    <text evidence="2">The sequence shown here is derived from an EMBL/GenBank/DDBJ whole genome shotgun (WGS) entry which is preliminary data.</text>
</comment>
<feature type="compositionally biased region" description="Basic and acidic residues" evidence="1">
    <location>
        <begin position="150"/>
        <end position="173"/>
    </location>
</feature>
<feature type="compositionally biased region" description="Polar residues" evidence="1">
    <location>
        <begin position="271"/>
        <end position="282"/>
    </location>
</feature>